<accession>A0A8J2VJL6</accession>
<protein>
    <recommendedName>
        <fullName evidence="3">Cysteine-rich domain-containing protein</fullName>
    </recommendedName>
</protein>
<name>A0A8J2VJL6_9BACL</name>
<evidence type="ECO:0000313" key="1">
    <source>
        <dbReference type="EMBL" id="GGE28569.1"/>
    </source>
</evidence>
<dbReference type="EMBL" id="BMHQ01000017">
    <property type="protein sequence ID" value="GGE28569.1"/>
    <property type="molecule type" value="Genomic_DNA"/>
</dbReference>
<dbReference type="AlphaFoldDB" id="A0A8J2VJL6"/>
<keyword evidence="2" id="KW-1185">Reference proteome</keyword>
<reference evidence="1" key="1">
    <citation type="journal article" date="2014" name="Int. J. Syst. Evol. Microbiol.">
        <title>Complete genome sequence of Corynebacterium casei LMG S-19264T (=DSM 44701T), isolated from a smear-ripened cheese.</title>
        <authorList>
            <consortium name="US DOE Joint Genome Institute (JGI-PGF)"/>
            <person name="Walter F."/>
            <person name="Albersmeier A."/>
            <person name="Kalinowski J."/>
            <person name="Ruckert C."/>
        </authorList>
    </citation>
    <scope>NUCLEOTIDE SEQUENCE</scope>
    <source>
        <strain evidence="1">CGMCC 1.15179</strain>
    </source>
</reference>
<gene>
    <name evidence="1" type="ORF">GCM10011571_33320</name>
</gene>
<evidence type="ECO:0000313" key="2">
    <source>
        <dbReference type="Proteomes" id="UP000625210"/>
    </source>
</evidence>
<evidence type="ECO:0008006" key="3">
    <source>
        <dbReference type="Google" id="ProtNLM"/>
    </source>
</evidence>
<comment type="caution">
    <text evidence="1">The sequence shown here is derived from an EMBL/GenBank/DDBJ whole genome shotgun (WGS) entry which is preliminary data.</text>
</comment>
<sequence>MKAGAPILFTLYEGVEADVLVTSNPGCLLQMQLGIRRAGLEDRMHAVHLIDLLAESVEQGWDAQAEK</sequence>
<proteinExistence type="predicted"/>
<organism evidence="1 2">
    <name type="scientific">Marinithermofilum abyssi</name>
    <dbReference type="NCBI Taxonomy" id="1571185"/>
    <lineage>
        <taxon>Bacteria</taxon>
        <taxon>Bacillati</taxon>
        <taxon>Bacillota</taxon>
        <taxon>Bacilli</taxon>
        <taxon>Bacillales</taxon>
        <taxon>Thermoactinomycetaceae</taxon>
        <taxon>Marinithermofilum</taxon>
    </lineage>
</organism>
<dbReference type="Proteomes" id="UP000625210">
    <property type="component" value="Unassembled WGS sequence"/>
</dbReference>
<reference evidence="1" key="2">
    <citation type="submission" date="2020-09" db="EMBL/GenBank/DDBJ databases">
        <authorList>
            <person name="Sun Q."/>
            <person name="Zhou Y."/>
        </authorList>
    </citation>
    <scope>NUCLEOTIDE SEQUENCE</scope>
    <source>
        <strain evidence="1">CGMCC 1.15179</strain>
    </source>
</reference>